<dbReference type="PROSITE" id="PS51257">
    <property type="entry name" value="PROKAR_LIPOPROTEIN"/>
    <property type="match status" value="1"/>
</dbReference>
<dbReference type="RefSeq" id="WP_129352615.1">
    <property type="nucleotide sequence ID" value="NZ_CP012670.1"/>
</dbReference>
<dbReference type="Proteomes" id="UP000295781">
    <property type="component" value="Chromosome"/>
</dbReference>
<evidence type="ECO:0000313" key="2">
    <source>
        <dbReference type="Proteomes" id="UP000295781"/>
    </source>
</evidence>
<accession>A0A4P2Q7W4</accession>
<dbReference type="EMBL" id="CP012670">
    <property type="protein sequence ID" value="AUX25595.1"/>
    <property type="molecule type" value="Genomic_DNA"/>
</dbReference>
<dbReference type="AlphaFoldDB" id="A0A4P2Q7W4"/>
<organism evidence="1 2">
    <name type="scientific">Sorangium cellulosum</name>
    <name type="common">Polyangium cellulosum</name>
    <dbReference type="NCBI Taxonomy" id="56"/>
    <lineage>
        <taxon>Bacteria</taxon>
        <taxon>Pseudomonadati</taxon>
        <taxon>Myxococcota</taxon>
        <taxon>Polyangia</taxon>
        <taxon>Polyangiales</taxon>
        <taxon>Polyangiaceae</taxon>
        <taxon>Sorangium</taxon>
    </lineage>
</organism>
<sequence length="170" mass="19129">MRRTTSAPVLVLSIVLLGCGEVPEIAGKVIVSRNSETHVLQTGNDGKDSFDEDDDLDAQCTTHESLYVKLVNKHKYSARAGFSAIFMRAENDIYKILPLIWNVYIEIDDEAYDSLCPVVYREIADDPYEAEVSTSACELYPHRDNRDLTHPFIESAFFHVRSCGSDPLPE</sequence>
<name>A0A4P2Q7W4_SORCE</name>
<proteinExistence type="predicted"/>
<protein>
    <submittedName>
        <fullName evidence="1">Uncharacterized protein</fullName>
    </submittedName>
</protein>
<gene>
    <name evidence="1" type="ORF">SOCEGT47_061430</name>
</gene>
<reference evidence="1 2" key="1">
    <citation type="submission" date="2015-09" db="EMBL/GenBank/DDBJ databases">
        <title>Sorangium comparison.</title>
        <authorList>
            <person name="Zaburannyi N."/>
            <person name="Bunk B."/>
            <person name="Overmann J."/>
            <person name="Mueller R."/>
        </authorList>
    </citation>
    <scope>NUCLEOTIDE SEQUENCE [LARGE SCALE GENOMIC DNA]</scope>
    <source>
        <strain evidence="1 2">So ceGT47</strain>
    </source>
</reference>
<evidence type="ECO:0000313" key="1">
    <source>
        <dbReference type="EMBL" id="AUX25595.1"/>
    </source>
</evidence>